<keyword evidence="5" id="KW-1185">Reference proteome</keyword>
<evidence type="ECO:0000256" key="1">
    <source>
        <dbReference type="ARBA" id="ARBA00007527"/>
    </source>
</evidence>
<feature type="compositionally biased region" description="Low complexity" evidence="3">
    <location>
        <begin position="65"/>
        <end position="79"/>
    </location>
</feature>
<dbReference type="Proteomes" id="UP001562425">
    <property type="component" value="Unassembled WGS sequence"/>
</dbReference>
<gene>
    <name evidence="4" type="ORF">pipiens_016969</name>
</gene>
<dbReference type="GO" id="GO:0016787">
    <property type="term" value="F:hydrolase activity"/>
    <property type="evidence" value="ECO:0007669"/>
    <property type="project" value="UniProtKB-KW"/>
</dbReference>
<dbReference type="AlphaFoldDB" id="A0ABD1CIV5"/>
<name>A0ABD1CIV5_CULPP</name>
<dbReference type="EMBL" id="JBEHCU010011775">
    <property type="protein sequence ID" value="KAL1376309.1"/>
    <property type="molecule type" value="Genomic_DNA"/>
</dbReference>
<evidence type="ECO:0000256" key="2">
    <source>
        <dbReference type="ARBA" id="ARBA00022801"/>
    </source>
</evidence>
<keyword evidence="2" id="KW-0378">Hydrolase</keyword>
<evidence type="ECO:0000313" key="4">
    <source>
        <dbReference type="EMBL" id="KAL1376309.1"/>
    </source>
</evidence>
<feature type="region of interest" description="Disordered" evidence="3">
    <location>
        <begin position="37"/>
        <end position="125"/>
    </location>
</feature>
<feature type="compositionally biased region" description="Polar residues" evidence="3">
    <location>
        <begin position="55"/>
        <end position="64"/>
    </location>
</feature>
<evidence type="ECO:0000256" key="3">
    <source>
        <dbReference type="SAM" id="MobiDB-lite"/>
    </source>
</evidence>
<evidence type="ECO:0000313" key="5">
    <source>
        <dbReference type="Proteomes" id="UP001562425"/>
    </source>
</evidence>
<accession>A0ABD1CIV5</accession>
<reference evidence="4 5" key="1">
    <citation type="submission" date="2024-05" db="EMBL/GenBank/DDBJ databases">
        <title>Culex pipiens pipiens assembly and annotation.</title>
        <authorList>
            <person name="Alout H."/>
            <person name="Durand T."/>
        </authorList>
    </citation>
    <scope>NUCLEOTIDE SEQUENCE [LARGE SCALE GENOMIC DNA]</scope>
    <source>
        <strain evidence="4">HA-2024</strain>
        <tissue evidence="4">Whole body</tissue>
    </source>
</reference>
<dbReference type="GO" id="GO:0006259">
    <property type="term" value="P:DNA metabolic process"/>
    <property type="evidence" value="ECO:0007669"/>
    <property type="project" value="UniProtKB-ARBA"/>
</dbReference>
<organism evidence="4 5">
    <name type="scientific">Culex pipiens pipiens</name>
    <name type="common">Northern house mosquito</name>
    <dbReference type="NCBI Taxonomy" id="38569"/>
    <lineage>
        <taxon>Eukaryota</taxon>
        <taxon>Metazoa</taxon>
        <taxon>Ecdysozoa</taxon>
        <taxon>Arthropoda</taxon>
        <taxon>Hexapoda</taxon>
        <taxon>Insecta</taxon>
        <taxon>Pterygota</taxon>
        <taxon>Neoptera</taxon>
        <taxon>Endopterygota</taxon>
        <taxon>Diptera</taxon>
        <taxon>Nematocera</taxon>
        <taxon>Culicoidea</taxon>
        <taxon>Culicidae</taxon>
        <taxon>Culicinae</taxon>
        <taxon>Culicini</taxon>
        <taxon>Culex</taxon>
        <taxon>Culex</taxon>
    </lineage>
</organism>
<proteinExistence type="inferred from homology"/>
<dbReference type="Pfam" id="PF03265">
    <property type="entry name" value="DNase_II"/>
    <property type="match status" value="1"/>
</dbReference>
<comment type="caution">
    <text evidence="4">The sequence shown here is derived from an EMBL/GenBank/DDBJ whole genome shotgun (WGS) entry which is preliminary data.</text>
</comment>
<feature type="compositionally biased region" description="Polar residues" evidence="3">
    <location>
        <begin position="80"/>
        <end position="96"/>
    </location>
</feature>
<dbReference type="InterPro" id="IPR004947">
    <property type="entry name" value="DNase_II"/>
</dbReference>
<sequence length="356" mass="37118">MLPGVARLKSASGSTSTSYASVLNGVAPDTNTLLPEFSGTILGPVIPQRPIRPESTGTAPNAPQSGAATSATGHSADGSLNISGDGTSSVQTSGSTDVAEHSAGSEASGGGTSSEVSNTLASETEVSAGSVATAIEGGALIDRPNESELASTSDMILIPLPPAAPAAEGDNKETEEMETESPSAADDAAELNTPHPKLPCEEEDAEMPAVSDPASCESRVQFPDGTFINENGHVLFRTMGPVLGWKSLPTVMYDDEPAEGKTGGLQGRTKGVEAIDCVPGFWTIHTVPKDQIGCPVKAFWSEPDRCDWQPTVAERTARVLVPHSQESQEFSKKRYLKDLYTDLINPSLLSNLLLEL</sequence>
<feature type="region of interest" description="Disordered" evidence="3">
    <location>
        <begin position="160"/>
        <end position="198"/>
    </location>
</feature>
<protein>
    <submittedName>
        <fullName evidence="4">Uncharacterized protein</fullName>
    </submittedName>
</protein>
<comment type="similarity">
    <text evidence="1">Belongs to the DNase II family.</text>
</comment>